<evidence type="ECO:0000313" key="3">
    <source>
        <dbReference type="EMBL" id="GAA4036719.1"/>
    </source>
</evidence>
<evidence type="ECO:0000313" key="4">
    <source>
        <dbReference type="Proteomes" id="UP001499984"/>
    </source>
</evidence>
<sequence>MAGAAALSFVERPSRPNGHYYLGGTEMTDLVVTLDLDGVTDKAGLMDRCAGALRLPDWFGRNWDALADSLSDHSVWPEGAVERGLLVVVRNWQPYAKTRPEEWAVAQDVFGDAVARTSSLTVALALG</sequence>
<dbReference type="Gene3D" id="3.30.370.10">
    <property type="entry name" value="Barstar-like"/>
    <property type="match status" value="1"/>
</dbReference>
<feature type="domain" description="Barstar (barnase inhibitor)" evidence="2">
    <location>
        <begin position="31"/>
        <end position="117"/>
    </location>
</feature>
<reference evidence="4" key="1">
    <citation type="journal article" date="2019" name="Int. J. Syst. Evol. Microbiol.">
        <title>The Global Catalogue of Microorganisms (GCM) 10K type strain sequencing project: providing services to taxonomists for standard genome sequencing and annotation.</title>
        <authorList>
            <consortium name="The Broad Institute Genomics Platform"/>
            <consortium name="The Broad Institute Genome Sequencing Center for Infectious Disease"/>
            <person name="Wu L."/>
            <person name="Ma J."/>
        </authorList>
    </citation>
    <scope>NUCLEOTIDE SEQUENCE [LARGE SCALE GENOMIC DNA]</scope>
    <source>
        <strain evidence="4">JCM 16925</strain>
    </source>
</reference>
<evidence type="ECO:0000256" key="1">
    <source>
        <dbReference type="ARBA" id="ARBA00006845"/>
    </source>
</evidence>
<keyword evidence="4" id="KW-1185">Reference proteome</keyword>
<dbReference type="SUPFAM" id="SSF52038">
    <property type="entry name" value="Barstar-related"/>
    <property type="match status" value="1"/>
</dbReference>
<dbReference type="EMBL" id="BAAAZY010000001">
    <property type="protein sequence ID" value="GAA4036719.1"/>
    <property type="molecule type" value="Genomic_DNA"/>
</dbReference>
<dbReference type="InterPro" id="IPR035905">
    <property type="entry name" value="Barstar-like_sf"/>
</dbReference>
<dbReference type="Pfam" id="PF01337">
    <property type="entry name" value="Barstar"/>
    <property type="match status" value="1"/>
</dbReference>
<evidence type="ECO:0000259" key="2">
    <source>
        <dbReference type="Pfam" id="PF01337"/>
    </source>
</evidence>
<comment type="similarity">
    <text evidence="1">Belongs to the barstar family.</text>
</comment>
<organism evidence="3 4">
    <name type="scientific">Streptomyces shaanxiensis</name>
    <dbReference type="NCBI Taxonomy" id="653357"/>
    <lineage>
        <taxon>Bacteria</taxon>
        <taxon>Bacillati</taxon>
        <taxon>Actinomycetota</taxon>
        <taxon>Actinomycetes</taxon>
        <taxon>Kitasatosporales</taxon>
        <taxon>Streptomycetaceae</taxon>
        <taxon>Streptomyces</taxon>
    </lineage>
</organism>
<name>A0ABP7U676_9ACTN</name>
<dbReference type="InterPro" id="IPR000468">
    <property type="entry name" value="Barstar"/>
</dbReference>
<dbReference type="Proteomes" id="UP001499984">
    <property type="component" value="Unassembled WGS sequence"/>
</dbReference>
<protein>
    <submittedName>
        <fullName evidence="3">Barstar family protein</fullName>
    </submittedName>
</protein>
<accession>A0ABP7U676</accession>
<gene>
    <name evidence="3" type="ORF">GCM10022233_00920</name>
</gene>
<dbReference type="CDD" id="cd05141">
    <property type="entry name" value="Barstar_evA4336-like"/>
    <property type="match status" value="1"/>
</dbReference>
<proteinExistence type="inferred from homology"/>
<comment type="caution">
    <text evidence="3">The sequence shown here is derived from an EMBL/GenBank/DDBJ whole genome shotgun (WGS) entry which is preliminary data.</text>
</comment>